<sequence>MESGLIPSSRITASTTLDADHQSFHGRLGTILGKGAWCSDDQNGQQFLQVELEAPYRIMAFAIQGKHPLSDDAIGLAWVTTYSVSIKQRGGRTWKFINNETNTTMVFAGNTEHNLTVKNVLSKPFTAKSIRVHPVTWYNKICLRLELYGSPGPIVFITVDNCQRKIGIEMSGIYNDSLKASSSLGPDFRPWFARLNGRMGGGAWCSRVNDKKEFLQVNLPHLHNISAVIIQGRAGKEEAWVTKLSVEYSLDGNRWERHSENNSDNYLKLNTQVFNGNTASDSVAEIILTSPIYAKYIRLRPVQWHTHVCMRVELRGCPGKTFFPLGMSIYKIPDSAITASSYTDPYTRPEMARLHSARGHGAWCADANDSSPYIQVDLKTPHRLGFVSTQGQLDKNSWVQKFTISYRLEDQDWEPYGQAFSGNIDANTVVKNALNKSIEARFIRIHPVSWNRRACTRLEIYG</sequence>
<reference evidence="2 3" key="1">
    <citation type="journal article" date="2007" name="Science">
        <title>Sea anemone genome reveals ancestral eumetazoan gene repertoire and genomic organization.</title>
        <authorList>
            <person name="Putnam N.H."/>
            <person name="Srivastava M."/>
            <person name="Hellsten U."/>
            <person name="Dirks B."/>
            <person name="Chapman J."/>
            <person name="Salamov A."/>
            <person name="Terry A."/>
            <person name="Shapiro H."/>
            <person name="Lindquist E."/>
            <person name="Kapitonov V.V."/>
            <person name="Jurka J."/>
            <person name="Genikhovich G."/>
            <person name="Grigoriev I.V."/>
            <person name="Lucas S.M."/>
            <person name="Steele R.E."/>
            <person name="Finnerty J.R."/>
            <person name="Technau U."/>
            <person name="Martindale M.Q."/>
            <person name="Rokhsar D.S."/>
        </authorList>
    </citation>
    <scope>NUCLEOTIDE SEQUENCE [LARGE SCALE GENOMIC DNA]</scope>
    <source>
        <strain evidence="3">CH2 X CH6</strain>
    </source>
</reference>
<evidence type="ECO:0000313" key="2">
    <source>
        <dbReference type="EMBL" id="EDO32326.1"/>
    </source>
</evidence>
<accession>A7SVF6</accession>
<dbReference type="PhylomeDB" id="A7SVF6"/>
<dbReference type="Proteomes" id="UP000001593">
    <property type="component" value="Unassembled WGS sequence"/>
</dbReference>
<evidence type="ECO:0000259" key="1">
    <source>
        <dbReference type="PROSITE" id="PS50022"/>
    </source>
</evidence>
<dbReference type="SMART" id="SM00231">
    <property type="entry name" value="FA58C"/>
    <property type="match status" value="3"/>
</dbReference>
<dbReference type="InParanoid" id="A7SVF6"/>
<dbReference type="HOGENOM" id="CLU_028140_0_0_1"/>
<dbReference type="PROSITE" id="PS01286">
    <property type="entry name" value="FA58C_2"/>
    <property type="match status" value="1"/>
</dbReference>
<dbReference type="PANTHER" id="PTHR24543:SF325">
    <property type="entry name" value="F5_8 TYPE C DOMAIN-CONTAINING PROTEIN"/>
    <property type="match status" value="1"/>
</dbReference>
<dbReference type="FunFam" id="2.60.120.260:FF:000016">
    <property type="entry name" value="Contactin-associated protein-like 4 isoform 1"/>
    <property type="match status" value="3"/>
</dbReference>
<evidence type="ECO:0000313" key="3">
    <source>
        <dbReference type="Proteomes" id="UP000001593"/>
    </source>
</evidence>
<gene>
    <name evidence="2" type="ORF">NEMVEDRAFT_v1g134000</name>
</gene>
<proteinExistence type="predicted"/>
<dbReference type="SUPFAM" id="SSF49785">
    <property type="entry name" value="Galactose-binding domain-like"/>
    <property type="match status" value="3"/>
</dbReference>
<dbReference type="AlphaFoldDB" id="A7SVF6"/>
<dbReference type="InterPro" id="IPR008979">
    <property type="entry name" value="Galactose-bd-like_sf"/>
</dbReference>
<keyword evidence="3" id="KW-1185">Reference proteome</keyword>
<dbReference type="Gene3D" id="2.60.120.260">
    <property type="entry name" value="Galactose-binding domain-like"/>
    <property type="match status" value="3"/>
</dbReference>
<feature type="domain" description="F5/8 type C" evidence="1">
    <location>
        <begin position="320"/>
        <end position="462"/>
    </location>
</feature>
<dbReference type="InterPro" id="IPR000421">
    <property type="entry name" value="FA58C"/>
</dbReference>
<dbReference type="PROSITE" id="PS01285">
    <property type="entry name" value="FA58C_1"/>
    <property type="match status" value="2"/>
</dbReference>
<feature type="non-terminal residue" evidence="2">
    <location>
        <position position="1"/>
    </location>
</feature>
<dbReference type="EMBL" id="DS469833">
    <property type="protein sequence ID" value="EDO32326.1"/>
    <property type="molecule type" value="Genomic_DNA"/>
</dbReference>
<feature type="domain" description="F5/8 type C" evidence="1">
    <location>
        <begin position="1"/>
        <end position="150"/>
    </location>
</feature>
<dbReference type="CDD" id="cd00057">
    <property type="entry name" value="FA58C"/>
    <property type="match status" value="3"/>
</dbReference>
<feature type="domain" description="F5/8 type C" evidence="1">
    <location>
        <begin position="162"/>
        <end position="317"/>
    </location>
</feature>
<dbReference type="PANTHER" id="PTHR24543">
    <property type="entry name" value="MULTICOPPER OXIDASE-RELATED"/>
    <property type="match status" value="1"/>
</dbReference>
<protein>
    <recommendedName>
        <fullName evidence="1">F5/8 type C domain-containing protein</fullName>
    </recommendedName>
</protein>
<dbReference type="PROSITE" id="PS50022">
    <property type="entry name" value="FA58C_3"/>
    <property type="match status" value="3"/>
</dbReference>
<organism evidence="2 3">
    <name type="scientific">Nematostella vectensis</name>
    <name type="common">Starlet sea anemone</name>
    <dbReference type="NCBI Taxonomy" id="45351"/>
    <lineage>
        <taxon>Eukaryota</taxon>
        <taxon>Metazoa</taxon>
        <taxon>Cnidaria</taxon>
        <taxon>Anthozoa</taxon>
        <taxon>Hexacorallia</taxon>
        <taxon>Actiniaria</taxon>
        <taxon>Edwardsiidae</taxon>
        <taxon>Nematostella</taxon>
    </lineage>
</organism>
<dbReference type="Pfam" id="PF00754">
    <property type="entry name" value="F5_F8_type_C"/>
    <property type="match status" value="3"/>
</dbReference>
<name>A7SVF6_NEMVE</name>